<reference evidence="1 2" key="2">
    <citation type="journal article" date="2007" name="BMC Biol.">
        <title>A 100%-complete sequence reveals unusually simple genomic features in the hot-spring red alga Cyanidioschyzon merolae.</title>
        <authorList>
            <person name="Nozaki H."/>
            <person name="Takano H."/>
            <person name="Misumi O."/>
            <person name="Terasawa K."/>
            <person name="Matsuzaki M."/>
            <person name="Maruyama S."/>
            <person name="Nishida K."/>
            <person name="Yagisawa F."/>
            <person name="Yoshida Y."/>
            <person name="Fujiwara T."/>
            <person name="Takio S."/>
            <person name="Tamura K."/>
            <person name="Chung S.J."/>
            <person name="Nakamura S."/>
            <person name="Kuroiwa H."/>
            <person name="Tanaka K."/>
            <person name="Sato N."/>
            <person name="Kuroiwa T."/>
        </authorList>
    </citation>
    <scope>NUCLEOTIDE SEQUENCE [LARGE SCALE GENOMIC DNA]</scope>
    <source>
        <strain evidence="1 2">10D</strain>
    </source>
</reference>
<dbReference type="OrthoDB" id="10468654at2759"/>
<keyword evidence="2" id="KW-1185">Reference proteome</keyword>
<dbReference type="AlphaFoldDB" id="M1VIM2"/>
<accession>M1VIM2</accession>
<organism evidence="1 2">
    <name type="scientific">Cyanidioschyzon merolae (strain NIES-3377 / 10D)</name>
    <name type="common">Unicellular red alga</name>
    <dbReference type="NCBI Taxonomy" id="280699"/>
    <lineage>
        <taxon>Eukaryota</taxon>
        <taxon>Rhodophyta</taxon>
        <taxon>Bangiophyceae</taxon>
        <taxon>Cyanidiales</taxon>
        <taxon>Cyanidiaceae</taxon>
        <taxon>Cyanidioschyzon</taxon>
    </lineage>
</organism>
<gene>
    <name evidence="1" type="ORF">CYME_CMT528C</name>
</gene>
<sequence length="648" mass="72462">MDAKAARVLPASCRVTDAADIRGLNGPIAGDDGRTRCGTLGGDASSERNPESLETRGVLLRSSEPEAFPSFQSSGETLNEKSHLRRSVSLSCLEGLPRRLCWRELAVLLSSAPDINGQLRERRSGSNEFLFKRTRSEATMHATFLLDMPVHVSETFSHVLLDEVAQEFGRVAVLQPAWTAGAHMMRSDALATAAVCAPSMTGRGSLPGPARVLPAHHWAPPQRPKMVPDGHLKRSNSIDSLRGCQHEASQAQSARREALRRFRHLLMLQKLEQHEDSPLSTPRETTENIPDAAVEDDEIVRHGAALSVAPDDRAEPSPAVSLRVESASPAEPAIVRPQCAGRATEALAQSVDRSAASLRRERHVMGLSARDVPSAASHAKTGSSSAALVVPWRKRWALLWYDQASRPTVTVRTIVRSMVYCLYESLCFWGHRDLGRTLKLALETCLDELLPPGKLSCRRKVLEYLVPCGCGSYVLWYLQRRRIVAGKPALYQLPRFHWTHLRTWRSAAFTVTYRMLRLAVIYRFFLKFGTPLYRLATLLALVLSFFRAEILSDLFRIRQWPRYISFVQGTRTVIRSVVYAAAFSIPLERFGSAFAISRRRANIRKAIFFGTVMLSSRVRHFVRQMRRVFESKSLRGARLLATHGVSWT</sequence>
<dbReference type="RefSeq" id="XP_005539483.1">
    <property type="nucleotide sequence ID" value="XM_005539426.1"/>
</dbReference>
<protein>
    <submittedName>
        <fullName evidence="1">Uncharacterized protein</fullName>
    </submittedName>
</protein>
<evidence type="ECO:0000313" key="1">
    <source>
        <dbReference type="EMBL" id="BAM83447.1"/>
    </source>
</evidence>
<proteinExistence type="predicted"/>
<dbReference type="KEGG" id="cme:CYME_CMT528C"/>
<dbReference type="Proteomes" id="UP000007014">
    <property type="component" value="Chromosome 20"/>
</dbReference>
<reference evidence="1 2" key="1">
    <citation type="journal article" date="2004" name="Nature">
        <title>Genome sequence of the ultrasmall unicellular red alga Cyanidioschyzon merolae 10D.</title>
        <authorList>
            <person name="Matsuzaki M."/>
            <person name="Misumi O."/>
            <person name="Shin-i T."/>
            <person name="Maruyama S."/>
            <person name="Takahara M."/>
            <person name="Miyagishima S."/>
            <person name="Mori T."/>
            <person name="Nishida K."/>
            <person name="Yagisawa F."/>
            <person name="Nishida K."/>
            <person name="Yoshida Y."/>
            <person name="Nishimura Y."/>
            <person name="Nakao S."/>
            <person name="Kobayashi T."/>
            <person name="Momoyama Y."/>
            <person name="Higashiyama T."/>
            <person name="Minoda A."/>
            <person name="Sano M."/>
            <person name="Nomoto H."/>
            <person name="Oishi K."/>
            <person name="Hayashi H."/>
            <person name="Ohta F."/>
            <person name="Nishizaka S."/>
            <person name="Haga S."/>
            <person name="Miura S."/>
            <person name="Morishita T."/>
            <person name="Kabeya Y."/>
            <person name="Terasawa K."/>
            <person name="Suzuki Y."/>
            <person name="Ishii Y."/>
            <person name="Asakawa S."/>
            <person name="Takano H."/>
            <person name="Ohta N."/>
            <person name="Kuroiwa H."/>
            <person name="Tanaka K."/>
            <person name="Shimizu N."/>
            <person name="Sugano S."/>
            <person name="Sato N."/>
            <person name="Nozaki H."/>
            <person name="Ogasawara N."/>
            <person name="Kohara Y."/>
            <person name="Kuroiwa T."/>
        </authorList>
    </citation>
    <scope>NUCLEOTIDE SEQUENCE [LARGE SCALE GENOMIC DNA]</scope>
    <source>
        <strain evidence="1 2">10D</strain>
    </source>
</reference>
<dbReference type="GeneID" id="16998084"/>
<dbReference type="EMBL" id="AP006502">
    <property type="protein sequence ID" value="BAM83447.1"/>
    <property type="molecule type" value="Genomic_DNA"/>
</dbReference>
<dbReference type="Gramene" id="CMT528CT">
    <property type="protein sequence ID" value="CMT528CT"/>
    <property type="gene ID" value="CMT528C"/>
</dbReference>
<dbReference type="HOGENOM" id="CLU_422985_0_0_1"/>
<evidence type="ECO:0000313" key="2">
    <source>
        <dbReference type="Proteomes" id="UP000007014"/>
    </source>
</evidence>
<name>M1VIM2_CYAM1</name>